<gene>
    <name evidence="1" type="ORF">GCM10011320_21850</name>
</gene>
<sequence length="100" mass="10401">MTGTVHLTTPIEAHGDTLTELSLRAPNGKDIRVTGMPFRMSSSDESIITDAAVVHRYIANLAGIPPSAVDKLSPVDFFAAMGVVLGFFGVQAGDSATPTA</sequence>
<dbReference type="AlphaFoldDB" id="A0A917KHQ8"/>
<reference evidence="1" key="2">
    <citation type="submission" date="2020-09" db="EMBL/GenBank/DDBJ databases">
        <authorList>
            <person name="Sun Q."/>
            <person name="Zhou Y."/>
        </authorList>
    </citation>
    <scope>NUCLEOTIDE SEQUENCE</scope>
    <source>
        <strain evidence="1">CGMCC 1.3617</strain>
    </source>
</reference>
<dbReference type="Pfam" id="PF10109">
    <property type="entry name" value="Phage_TAC_7"/>
    <property type="match status" value="1"/>
</dbReference>
<accession>A0A917KHQ8</accession>
<name>A0A917KHQ8_9PROT</name>
<proteinExistence type="predicted"/>
<dbReference type="Proteomes" id="UP000661507">
    <property type="component" value="Unassembled WGS sequence"/>
</dbReference>
<dbReference type="InterPro" id="IPR019289">
    <property type="entry name" value="Phage_tail_E/E"/>
</dbReference>
<keyword evidence="2" id="KW-1185">Reference proteome</keyword>
<dbReference type="EMBL" id="BMKW01000005">
    <property type="protein sequence ID" value="GGJ14230.1"/>
    <property type="molecule type" value="Genomic_DNA"/>
</dbReference>
<dbReference type="RefSeq" id="WP_188967090.1">
    <property type="nucleotide sequence ID" value="NZ_BMKW01000005.1"/>
</dbReference>
<evidence type="ECO:0000313" key="1">
    <source>
        <dbReference type="EMBL" id="GGJ14230.1"/>
    </source>
</evidence>
<organism evidence="1 2">
    <name type="scientific">Neoroseomonas lacus</name>
    <dbReference type="NCBI Taxonomy" id="287609"/>
    <lineage>
        <taxon>Bacteria</taxon>
        <taxon>Pseudomonadati</taxon>
        <taxon>Pseudomonadota</taxon>
        <taxon>Alphaproteobacteria</taxon>
        <taxon>Acetobacterales</taxon>
        <taxon>Acetobacteraceae</taxon>
        <taxon>Neoroseomonas</taxon>
    </lineage>
</organism>
<protein>
    <submittedName>
        <fullName evidence="1">ArsR family transcriptional regulator</fullName>
    </submittedName>
</protein>
<comment type="caution">
    <text evidence="1">The sequence shown here is derived from an EMBL/GenBank/DDBJ whole genome shotgun (WGS) entry which is preliminary data.</text>
</comment>
<reference evidence="1" key="1">
    <citation type="journal article" date="2014" name="Int. J. Syst. Evol. Microbiol.">
        <title>Complete genome sequence of Corynebacterium casei LMG S-19264T (=DSM 44701T), isolated from a smear-ripened cheese.</title>
        <authorList>
            <consortium name="US DOE Joint Genome Institute (JGI-PGF)"/>
            <person name="Walter F."/>
            <person name="Albersmeier A."/>
            <person name="Kalinowski J."/>
            <person name="Ruckert C."/>
        </authorList>
    </citation>
    <scope>NUCLEOTIDE SEQUENCE</scope>
    <source>
        <strain evidence="1">CGMCC 1.3617</strain>
    </source>
</reference>
<evidence type="ECO:0000313" key="2">
    <source>
        <dbReference type="Proteomes" id="UP000661507"/>
    </source>
</evidence>